<dbReference type="Gene3D" id="3.40.33.10">
    <property type="entry name" value="CAP"/>
    <property type="match status" value="1"/>
</dbReference>
<dbReference type="EMBL" id="JBHSQK010000026">
    <property type="protein sequence ID" value="MFC5949027.1"/>
    <property type="molecule type" value="Genomic_DNA"/>
</dbReference>
<dbReference type="InterPro" id="IPR014044">
    <property type="entry name" value="CAP_dom"/>
</dbReference>
<dbReference type="PRINTS" id="PR00838">
    <property type="entry name" value="V5ALLERGEN"/>
</dbReference>
<evidence type="ECO:0000313" key="3">
    <source>
        <dbReference type="EMBL" id="MFC5949027.1"/>
    </source>
</evidence>
<name>A0ABW1I5V3_9PSEU</name>
<dbReference type="RefSeq" id="WP_379566107.1">
    <property type="nucleotide sequence ID" value="NZ_JBHSQK010000026.1"/>
</dbReference>
<feature type="chain" id="PRO_5046281438" evidence="1">
    <location>
        <begin position="20"/>
        <end position="190"/>
    </location>
</feature>
<dbReference type="SMART" id="SM00198">
    <property type="entry name" value="SCP"/>
    <property type="match status" value="1"/>
</dbReference>
<dbReference type="SUPFAM" id="SSF55797">
    <property type="entry name" value="PR-1-like"/>
    <property type="match status" value="1"/>
</dbReference>
<proteinExistence type="predicted"/>
<protein>
    <submittedName>
        <fullName evidence="3">CAP domain-containing protein</fullName>
    </submittedName>
</protein>
<gene>
    <name evidence="3" type="ORF">ACFQH9_12170</name>
</gene>
<dbReference type="PRINTS" id="PR00837">
    <property type="entry name" value="V5TPXLIKE"/>
</dbReference>
<dbReference type="InterPro" id="IPR001283">
    <property type="entry name" value="CRISP-related"/>
</dbReference>
<dbReference type="Proteomes" id="UP001596119">
    <property type="component" value="Unassembled WGS sequence"/>
</dbReference>
<comment type="caution">
    <text evidence="3">The sequence shown here is derived from an EMBL/GenBank/DDBJ whole genome shotgun (WGS) entry which is preliminary data.</text>
</comment>
<dbReference type="InterPro" id="IPR002413">
    <property type="entry name" value="V5_allergen-like"/>
</dbReference>
<dbReference type="InterPro" id="IPR035940">
    <property type="entry name" value="CAP_sf"/>
</dbReference>
<keyword evidence="4" id="KW-1185">Reference proteome</keyword>
<organism evidence="3 4">
    <name type="scientific">Pseudonocardia lutea</name>
    <dbReference type="NCBI Taxonomy" id="2172015"/>
    <lineage>
        <taxon>Bacteria</taxon>
        <taxon>Bacillati</taxon>
        <taxon>Actinomycetota</taxon>
        <taxon>Actinomycetes</taxon>
        <taxon>Pseudonocardiales</taxon>
        <taxon>Pseudonocardiaceae</taxon>
        <taxon>Pseudonocardia</taxon>
    </lineage>
</organism>
<feature type="domain" description="SCP" evidence="2">
    <location>
        <begin position="27"/>
        <end position="186"/>
    </location>
</feature>
<accession>A0ABW1I5V3</accession>
<keyword evidence="1" id="KW-0732">Signal</keyword>
<reference evidence="4" key="1">
    <citation type="journal article" date="2019" name="Int. J. Syst. Evol. Microbiol.">
        <title>The Global Catalogue of Microorganisms (GCM) 10K type strain sequencing project: providing services to taxonomists for standard genome sequencing and annotation.</title>
        <authorList>
            <consortium name="The Broad Institute Genomics Platform"/>
            <consortium name="The Broad Institute Genome Sequencing Center for Infectious Disease"/>
            <person name="Wu L."/>
            <person name="Ma J."/>
        </authorList>
    </citation>
    <scope>NUCLEOTIDE SEQUENCE [LARGE SCALE GENOMIC DNA]</scope>
    <source>
        <strain evidence="4">CGMCC 4.7397</strain>
    </source>
</reference>
<evidence type="ECO:0000259" key="2">
    <source>
        <dbReference type="SMART" id="SM00198"/>
    </source>
</evidence>
<feature type="signal peptide" evidence="1">
    <location>
        <begin position="1"/>
        <end position="19"/>
    </location>
</feature>
<dbReference type="Pfam" id="PF00188">
    <property type="entry name" value="CAP"/>
    <property type="match status" value="1"/>
</dbReference>
<dbReference type="PANTHER" id="PTHR10334">
    <property type="entry name" value="CYSTEINE-RICH SECRETORY PROTEIN-RELATED"/>
    <property type="match status" value="1"/>
</dbReference>
<evidence type="ECO:0000256" key="1">
    <source>
        <dbReference type="SAM" id="SignalP"/>
    </source>
</evidence>
<sequence>MLLALCATFYLGVGTGVGAAQTGVSSTDITQAVNAHNSLRQQVAKDETARLKRTITIPNVSWDAAVAATAQDWANKEAVRLKANPNSSPQHRPNNVYGENTFWQWSTPSQPNVTPIPATNYWGGERSLYNYESNACSGGGIACKHYTQMVWAKTLKIGCGKAQWSVGTKNYVLWVCNYSPKGNISGQRPY</sequence>
<evidence type="ECO:0000313" key="4">
    <source>
        <dbReference type="Proteomes" id="UP001596119"/>
    </source>
</evidence>